<evidence type="ECO:0000259" key="11">
    <source>
        <dbReference type="Pfam" id="PF07730"/>
    </source>
</evidence>
<evidence type="ECO:0000256" key="6">
    <source>
        <dbReference type="ARBA" id="ARBA00022777"/>
    </source>
</evidence>
<dbReference type="CDD" id="cd16917">
    <property type="entry name" value="HATPase_UhpB-NarQ-NarX-like"/>
    <property type="match status" value="1"/>
</dbReference>
<dbReference type="Proteomes" id="UP001500459">
    <property type="component" value="Unassembled WGS sequence"/>
</dbReference>
<evidence type="ECO:0000259" key="10">
    <source>
        <dbReference type="Pfam" id="PF02518"/>
    </source>
</evidence>
<dbReference type="RefSeq" id="WP_344923679.1">
    <property type="nucleotide sequence ID" value="NZ_BAABCW010000001.1"/>
</dbReference>
<gene>
    <name evidence="12" type="ORF">GCM10022393_00410</name>
</gene>
<sequence>MKILLQTFFFVLAYTSIAQNSNLEKSVLALKQKITQSEKGEKLKWMDSLSVLVKFNDEYNYDSIIRQTIKYALELDSLDIATRNTHELVYYKSVMVGKPEEGLKIFKEFVGKAEILTNNITKARLYMYGAYCYYAIGDIDESLKQLGIAKKLASKTTDKRLQADIDLNLGKYYGEIGDFVKSSNFIQQAIPIFIKFKDTSKIIGSKNALSILYSQNAFYEEAELERNEAISLAKKQKEQSSLYFLYFNAAQDYRLLGDHKKWIANMKLCLKANENSLYKLHFEPLILCNLIIALAESNNLKEAEEYFKTVENNLEKYSTGNNYNTYIETLKQMAFAKGNYPEALTYGKVHLDSVLKLDAFVEIMNAENFMAKVYNAQKDTENSLKHKIRYYTIKDSVATVQKVKALTFYQTLYETEKRDLKIEAQESSIALLASKNKIKNQWMLFGGLGLLLIFWIIFLIWSRSEARKRHQRQEQFTTQLVNIQEVERSRVAKELHDSVGQKLLVLKNILFQKEKDQQEEINVLDETIIEVREMSHSLHPFQFEKLGLVKSLGNMITAFQKNSEVFYSSEIEDISGLIPKEKEIVIFRMLQECIGNVEKHAEATACKLIVKQKKGDVVFRLKDNGKGFDVEKNSEKVDSLGMKTLKERANYLGAMLRIDSEAEKGTTVVIKISIA</sequence>
<keyword evidence="13" id="KW-1185">Reference proteome</keyword>
<dbReference type="Pfam" id="PF07730">
    <property type="entry name" value="HisKA_3"/>
    <property type="match status" value="1"/>
</dbReference>
<keyword evidence="5" id="KW-0547">Nucleotide-binding</keyword>
<accession>A0ABP7X7L2</accession>
<dbReference type="PANTHER" id="PTHR24421">
    <property type="entry name" value="NITRATE/NITRITE SENSOR PROTEIN NARX-RELATED"/>
    <property type="match status" value="1"/>
</dbReference>
<evidence type="ECO:0000256" key="4">
    <source>
        <dbReference type="ARBA" id="ARBA00022679"/>
    </source>
</evidence>
<dbReference type="InterPro" id="IPR011712">
    <property type="entry name" value="Sig_transdc_His_kin_sub3_dim/P"/>
</dbReference>
<feature type="domain" description="Histidine kinase/HSP90-like ATPase" evidence="10">
    <location>
        <begin position="583"/>
        <end position="672"/>
    </location>
</feature>
<keyword evidence="3" id="KW-0597">Phosphoprotein</keyword>
<keyword evidence="7" id="KW-0067">ATP-binding</keyword>
<feature type="transmembrane region" description="Helical" evidence="9">
    <location>
        <begin position="442"/>
        <end position="462"/>
    </location>
</feature>
<evidence type="ECO:0000256" key="3">
    <source>
        <dbReference type="ARBA" id="ARBA00022553"/>
    </source>
</evidence>
<keyword evidence="4" id="KW-0808">Transferase</keyword>
<dbReference type="GO" id="GO:0016301">
    <property type="term" value="F:kinase activity"/>
    <property type="evidence" value="ECO:0007669"/>
    <property type="project" value="UniProtKB-KW"/>
</dbReference>
<keyword evidence="9" id="KW-0472">Membrane</keyword>
<feature type="domain" description="Signal transduction histidine kinase subgroup 3 dimerisation and phosphoacceptor" evidence="11">
    <location>
        <begin position="487"/>
        <end position="536"/>
    </location>
</feature>
<proteinExistence type="predicted"/>
<keyword evidence="9" id="KW-1133">Transmembrane helix</keyword>
<evidence type="ECO:0000256" key="1">
    <source>
        <dbReference type="ARBA" id="ARBA00000085"/>
    </source>
</evidence>
<dbReference type="Gene3D" id="1.20.5.1930">
    <property type="match status" value="1"/>
</dbReference>
<dbReference type="Gene3D" id="3.30.565.10">
    <property type="entry name" value="Histidine kinase-like ATPase, C-terminal domain"/>
    <property type="match status" value="1"/>
</dbReference>
<dbReference type="Pfam" id="PF02518">
    <property type="entry name" value="HATPase_c"/>
    <property type="match status" value="1"/>
</dbReference>
<keyword evidence="8" id="KW-0902">Two-component regulatory system</keyword>
<dbReference type="SUPFAM" id="SSF55874">
    <property type="entry name" value="ATPase domain of HSP90 chaperone/DNA topoisomerase II/histidine kinase"/>
    <property type="match status" value="1"/>
</dbReference>
<dbReference type="EMBL" id="BAABCW010000001">
    <property type="protein sequence ID" value="GAA4106148.1"/>
    <property type="molecule type" value="Genomic_DNA"/>
</dbReference>
<dbReference type="InterPro" id="IPR050482">
    <property type="entry name" value="Sensor_HK_TwoCompSys"/>
</dbReference>
<comment type="caution">
    <text evidence="12">The sequence shown here is derived from an EMBL/GenBank/DDBJ whole genome shotgun (WGS) entry which is preliminary data.</text>
</comment>
<evidence type="ECO:0000256" key="7">
    <source>
        <dbReference type="ARBA" id="ARBA00022840"/>
    </source>
</evidence>
<keyword evidence="9" id="KW-0812">Transmembrane</keyword>
<name>A0ABP7X7L2_9FLAO</name>
<dbReference type="InterPro" id="IPR003594">
    <property type="entry name" value="HATPase_dom"/>
</dbReference>
<reference evidence="13" key="1">
    <citation type="journal article" date="2019" name="Int. J. Syst. Evol. Microbiol.">
        <title>The Global Catalogue of Microorganisms (GCM) 10K type strain sequencing project: providing services to taxonomists for standard genome sequencing and annotation.</title>
        <authorList>
            <consortium name="The Broad Institute Genomics Platform"/>
            <consortium name="The Broad Institute Genome Sequencing Center for Infectious Disease"/>
            <person name="Wu L."/>
            <person name="Ma J."/>
        </authorList>
    </citation>
    <scope>NUCLEOTIDE SEQUENCE [LARGE SCALE GENOMIC DNA]</scope>
    <source>
        <strain evidence="13">JCM 17106</strain>
    </source>
</reference>
<dbReference type="SUPFAM" id="SSF48452">
    <property type="entry name" value="TPR-like"/>
    <property type="match status" value="1"/>
</dbReference>
<dbReference type="EC" id="2.7.13.3" evidence="2"/>
<comment type="catalytic activity">
    <reaction evidence="1">
        <text>ATP + protein L-histidine = ADP + protein N-phospho-L-histidine.</text>
        <dbReference type="EC" id="2.7.13.3"/>
    </reaction>
</comment>
<dbReference type="InterPro" id="IPR036890">
    <property type="entry name" value="HATPase_C_sf"/>
</dbReference>
<organism evidence="12 13">
    <name type="scientific">Aquimarina addita</name>
    <dbReference type="NCBI Taxonomy" id="870485"/>
    <lineage>
        <taxon>Bacteria</taxon>
        <taxon>Pseudomonadati</taxon>
        <taxon>Bacteroidota</taxon>
        <taxon>Flavobacteriia</taxon>
        <taxon>Flavobacteriales</taxon>
        <taxon>Flavobacteriaceae</taxon>
        <taxon>Aquimarina</taxon>
    </lineage>
</organism>
<evidence type="ECO:0000256" key="9">
    <source>
        <dbReference type="SAM" id="Phobius"/>
    </source>
</evidence>
<evidence type="ECO:0000256" key="8">
    <source>
        <dbReference type="ARBA" id="ARBA00023012"/>
    </source>
</evidence>
<protein>
    <recommendedName>
        <fullName evidence="2">histidine kinase</fullName>
        <ecNumber evidence="2">2.7.13.3</ecNumber>
    </recommendedName>
</protein>
<evidence type="ECO:0000256" key="5">
    <source>
        <dbReference type="ARBA" id="ARBA00022741"/>
    </source>
</evidence>
<evidence type="ECO:0000313" key="13">
    <source>
        <dbReference type="Proteomes" id="UP001500459"/>
    </source>
</evidence>
<evidence type="ECO:0000256" key="2">
    <source>
        <dbReference type="ARBA" id="ARBA00012438"/>
    </source>
</evidence>
<dbReference type="InterPro" id="IPR011990">
    <property type="entry name" value="TPR-like_helical_dom_sf"/>
</dbReference>
<dbReference type="PANTHER" id="PTHR24421:SF10">
    <property type="entry name" value="NITRATE_NITRITE SENSOR PROTEIN NARQ"/>
    <property type="match status" value="1"/>
</dbReference>
<dbReference type="Gene3D" id="1.25.40.10">
    <property type="entry name" value="Tetratricopeptide repeat domain"/>
    <property type="match status" value="1"/>
</dbReference>
<keyword evidence="6 12" id="KW-0418">Kinase</keyword>
<evidence type="ECO:0000313" key="12">
    <source>
        <dbReference type="EMBL" id="GAA4106148.1"/>
    </source>
</evidence>